<evidence type="ECO:0000256" key="5">
    <source>
        <dbReference type="ARBA" id="ARBA00022827"/>
    </source>
</evidence>
<dbReference type="SUPFAM" id="SSF51730">
    <property type="entry name" value="FAD-linked oxidoreductase"/>
    <property type="match status" value="1"/>
</dbReference>
<dbReference type="GO" id="GO:0009086">
    <property type="term" value="P:methionine biosynthetic process"/>
    <property type="evidence" value="ECO:0007669"/>
    <property type="project" value="TreeGrafter"/>
</dbReference>
<keyword evidence="8" id="KW-1185">Reference proteome</keyword>
<dbReference type="GO" id="GO:0005829">
    <property type="term" value="C:cytosol"/>
    <property type="evidence" value="ECO:0007669"/>
    <property type="project" value="TreeGrafter"/>
</dbReference>
<dbReference type="Pfam" id="PF02219">
    <property type="entry name" value="MTHFR"/>
    <property type="match status" value="1"/>
</dbReference>
<organism evidence="8 9">
    <name type="scientific">Agrilus planipennis</name>
    <name type="common">Emerald ash borer</name>
    <name type="synonym">Agrilus marcopoli</name>
    <dbReference type="NCBI Taxonomy" id="224129"/>
    <lineage>
        <taxon>Eukaryota</taxon>
        <taxon>Metazoa</taxon>
        <taxon>Ecdysozoa</taxon>
        <taxon>Arthropoda</taxon>
        <taxon>Hexapoda</taxon>
        <taxon>Insecta</taxon>
        <taxon>Pterygota</taxon>
        <taxon>Neoptera</taxon>
        <taxon>Endopterygota</taxon>
        <taxon>Coleoptera</taxon>
        <taxon>Polyphaga</taxon>
        <taxon>Elateriformia</taxon>
        <taxon>Buprestoidea</taxon>
        <taxon>Buprestidae</taxon>
        <taxon>Agrilinae</taxon>
        <taxon>Agrilus</taxon>
    </lineage>
</organism>
<dbReference type="PANTHER" id="PTHR45754">
    <property type="entry name" value="METHYLENETETRAHYDROFOLATE REDUCTASE"/>
    <property type="match status" value="1"/>
</dbReference>
<evidence type="ECO:0000256" key="7">
    <source>
        <dbReference type="RuleBase" id="RU004254"/>
    </source>
</evidence>
<dbReference type="RefSeq" id="XP_025836504.1">
    <property type="nucleotide sequence ID" value="XM_025980719.1"/>
</dbReference>
<reference evidence="9 10" key="1">
    <citation type="submission" date="2025-04" db="UniProtKB">
        <authorList>
            <consortium name="RefSeq"/>
        </authorList>
    </citation>
    <scope>IDENTIFICATION</scope>
    <source>
        <tissue evidence="9 10">Entire body</tissue>
    </source>
</reference>
<dbReference type="Gene3D" id="3.20.20.220">
    <property type="match status" value="1"/>
</dbReference>
<dbReference type="PANTHER" id="PTHR45754:SF3">
    <property type="entry name" value="METHYLENETETRAHYDROFOLATE REDUCTASE (NADPH)"/>
    <property type="match status" value="1"/>
</dbReference>
<proteinExistence type="inferred from homology"/>
<comment type="similarity">
    <text evidence="3">Belongs to the methylenetetrahydrofolate reductase family.</text>
</comment>
<dbReference type="KEGG" id="apln:112906496"/>
<keyword evidence="5" id="KW-0274">FAD</keyword>
<evidence type="ECO:0000313" key="9">
    <source>
        <dbReference type="RefSeq" id="XP_025832402.1"/>
    </source>
</evidence>
<dbReference type="InterPro" id="IPR003171">
    <property type="entry name" value="Mehydrof_redctse-like"/>
</dbReference>
<dbReference type="RefSeq" id="XP_025832402.1">
    <property type="nucleotide sequence ID" value="XM_025976617.1"/>
</dbReference>
<dbReference type="AlphaFoldDB" id="A0A7F5R8V7"/>
<evidence type="ECO:0000256" key="2">
    <source>
        <dbReference type="ARBA" id="ARBA00004777"/>
    </source>
</evidence>
<dbReference type="InterPro" id="IPR029041">
    <property type="entry name" value="FAD-linked_oxidoreductase-like"/>
</dbReference>
<evidence type="ECO:0000256" key="3">
    <source>
        <dbReference type="ARBA" id="ARBA00006743"/>
    </source>
</evidence>
<keyword evidence="6" id="KW-0560">Oxidoreductase</keyword>
<name>A0A7F5R8V7_AGRPL</name>
<dbReference type="KEGG" id="apln:108734487"/>
<evidence type="ECO:0000313" key="10">
    <source>
        <dbReference type="RefSeq" id="XP_025836504.1"/>
    </source>
</evidence>
<dbReference type="GO" id="GO:0071949">
    <property type="term" value="F:FAD binding"/>
    <property type="evidence" value="ECO:0007669"/>
    <property type="project" value="TreeGrafter"/>
</dbReference>
<evidence type="ECO:0000256" key="4">
    <source>
        <dbReference type="ARBA" id="ARBA00022630"/>
    </source>
</evidence>
<evidence type="ECO:0000256" key="6">
    <source>
        <dbReference type="ARBA" id="ARBA00023002"/>
    </source>
</evidence>
<comment type="cofactor">
    <cofactor evidence="1">
        <name>FAD</name>
        <dbReference type="ChEBI" id="CHEBI:57692"/>
    </cofactor>
</comment>
<accession>A0A7F5R8V7</accession>
<dbReference type="GeneID" id="108734487"/>
<evidence type="ECO:0000256" key="1">
    <source>
        <dbReference type="ARBA" id="ARBA00001974"/>
    </source>
</evidence>
<dbReference type="OrthoDB" id="16284at2759"/>
<gene>
    <name evidence="9" type="primary">LOC108734487</name>
    <name evidence="10" type="synonym">LOC112906496</name>
</gene>
<dbReference type="GO" id="GO:0035999">
    <property type="term" value="P:tetrahydrofolate interconversion"/>
    <property type="evidence" value="ECO:0007669"/>
    <property type="project" value="UniProtKB-UniPathway"/>
</dbReference>
<comment type="pathway">
    <text evidence="2 7">One-carbon metabolism; tetrahydrofolate interconversion.</text>
</comment>
<dbReference type="UniPathway" id="UPA00193"/>
<protein>
    <submittedName>
        <fullName evidence="9 10">Methylenetetrahydrofolate reductase 1</fullName>
    </submittedName>
</protein>
<keyword evidence="4" id="KW-0285">Flavoprotein</keyword>
<dbReference type="Proteomes" id="UP000192223">
    <property type="component" value="Unplaced"/>
</dbReference>
<sequence>MIHLKDKIDAKADFIITQAIFDNKTFQTFQNRCRSFGIEVPIVPGIFAFTSQKSLLKMSQFCDIMVPQEVSAIVEQNKHNAMSVYNFGIHFTTELIKNLLTAKKDPIIDVHLFTLNNIYAVYEICERLGFCTLNIERPLKYVE</sequence>
<dbReference type="GO" id="GO:0004489">
    <property type="term" value="F:methylenetetrahydrofolate reductase [NAD(P)H] activity"/>
    <property type="evidence" value="ECO:0007669"/>
    <property type="project" value="InterPro"/>
</dbReference>
<evidence type="ECO:0000313" key="8">
    <source>
        <dbReference type="Proteomes" id="UP000192223"/>
    </source>
</evidence>